<organism evidence="2 3">
    <name type="scientific">Aspergillus sclerotialis</name>
    <dbReference type="NCBI Taxonomy" id="2070753"/>
    <lineage>
        <taxon>Eukaryota</taxon>
        <taxon>Fungi</taxon>
        <taxon>Dikarya</taxon>
        <taxon>Ascomycota</taxon>
        <taxon>Pezizomycotina</taxon>
        <taxon>Eurotiomycetes</taxon>
        <taxon>Eurotiomycetidae</taxon>
        <taxon>Eurotiales</taxon>
        <taxon>Aspergillaceae</taxon>
        <taxon>Aspergillus</taxon>
        <taxon>Aspergillus subgen. Polypaecilum</taxon>
    </lineage>
</organism>
<gene>
    <name evidence="2" type="ORF">PHISCL_09855</name>
</gene>
<keyword evidence="3" id="KW-1185">Reference proteome</keyword>
<reference evidence="3" key="1">
    <citation type="submission" date="2017-02" db="EMBL/GenBank/DDBJ databases">
        <authorList>
            <person name="Tafer H."/>
            <person name="Lopandic K."/>
        </authorList>
    </citation>
    <scope>NUCLEOTIDE SEQUENCE [LARGE SCALE GENOMIC DNA]</scope>
    <source>
        <strain evidence="3">CBS 366.77</strain>
    </source>
</reference>
<accession>A0A3A2Z403</accession>
<sequence>MRISIFFAYLVGLTIANTSATPSNGDAELCQIHQGEEICEGQWDGTRLYDWEKGTGLICGLNPTTHCHLSCKRNKMEYLCGWNYGQETGAYAGLLCESRDRCCDGATLKEIRRGHRVKKYCA</sequence>
<feature type="signal peptide" evidence="1">
    <location>
        <begin position="1"/>
        <end position="20"/>
    </location>
</feature>
<name>A0A3A2Z403_9EURO</name>
<feature type="chain" id="PRO_5017411033" evidence="1">
    <location>
        <begin position="21"/>
        <end position="122"/>
    </location>
</feature>
<evidence type="ECO:0000256" key="1">
    <source>
        <dbReference type="SAM" id="SignalP"/>
    </source>
</evidence>
<dbReference type="Proteomes" id="UP000266188">
    <property type="component" value="Unassembled WGS sequence"/>
</dbReference>
<evidence type="ECO:0000313" key="2">
    <source>
        <dbReference type="EMBL" id="RJE17808.1"/>
    </source>
</evidence>
<comment type="caution">
    <text evidence="2">The sequence shown here is derived from an EMBL/GenBank/DDBJ whole genome shotgun (WGS) entry which is preliminary data.</text>
</comment>
<evidence type="ECO:0000313" key="3">
    <source>
        <dbReference type="Proteomes" id="UP000266188"/>
    </source>
</evidence>
<dbReference type="AlphaFoldDB" id="A0A3A2Z403"/>
<dbReference type="EMBL" id="MVGC01000705">
    <property type="protein sequence ID" value="RJE17808.1"/>
    <property type="molecule type" value="Genomic_DNA"/>
</dbReference>
<proteinExistence type="predicted"/>
<protein>
    <submittedName>
        <fullName evidence="2">Uncharacterized protein</fullName>
    </submittedName>
</protein>
<keyword evidence="1" id="KW-0732">Signal</keyword>